<comment type="caution">
    <text evidence="2">The sequence shown here is derived from an EMBL/GenBank/DDBJ whole genome shotgun (WGS) entry which is preliminary data.</text>
</comment>
<dbReference type="RefSeq" id="WP_290183726.1">
    <property type="nucleotide sequence ID" value="NZ_JASDCQ010000002.1"/>
</dbReference>
<accession>A0ABT7ZJU9</accession>
<dbReference type="Pfam" id="PF13021">
    <property type="entry name" value="DUF3885"/>
    <property type="match status" value="1"/>
</dbReference>
<dbReference type="Proteomes" id="UP001225873">
    <property type="component" value="Unassembled WGS sequence"/>
</dbReference>
<protein>
    <submittedName>
        <fullName evidence="2">DUF3885 domain-containing protein</fullName>
    </submittedName>
</protein>
<organism evidence="2 3">
    <name type="scientific">Planococcus notacanthi</name>
    <dbReference type="NCBI Taxonomy" id="3035188"/>
    <lineage>
        <taxon>Bacteria</taxon>
        <taxon>Bacillati</taxon>
        <taxon>Bacillota</taxon>
        <taxon>Bacilli</taxon>
        <taxon>Bacillales</taxon>
        <taxon>Caryophanaceae</taxon>
        <taxon>Planococcus</taxon>
    </lineage>
</organism>
<evidence type="ECO:0000259" key="1">
    <source>
        <dbReference type="Pfam" id="PF13021"/>
    </source>
</evidence>
<keyword evidence="3" id="KW-1185">Reference proteome</keyword>
<dbReference type="InterPro" id="IPR024976">
    <property type="entry name" value="DUF3885"/>
</dbReference>
<feature type="domain" description="DUF3885" evidence="1">
    <location>
        <begin position="4"/>
        <end position="204"/>
    </location>
</feature>
<sequence>MEFTDFMQENFPDLELTPPLFYNWDVGIRFELGVDYKRGECSPNSAYLKGVYHRAITLFNSLHLQEDEIFLVVNVHDFGKNTSLRRKLNIFSKYTKNQSALNKLKHLTLPYIIPEDDEDGNYRTHRFVLKCKVSDLRYMPLLKAICNTDMGYKPAIHHDVFFISLKNKTIFHVYDDRGCDLVAASKEDIRHIYNTHNDWILDYDRDEIDQVFR</sequence>
<dbReference type="EMBL" id="JASDCQ010000002">
    <property type="protein sequence ID" value="MDN3427391.1"/>
    <property type="molecule type" value="Genomic_DNA"/>
</dbReference>
<name>A0ABT7ZJU9_9BACL</name>
<proteinExistence type="predicted"/>
<evidence type="ECO:0000313" key="2">
    <source>
        <dbReference type="EMBL" id="MDN3427391.1"/>
    </source>
</evidence>
<reference evidence="2 3" key="1">
    <citation type="submission" date="2023-03" db="EMBL/GenBank/DDBJ databases">
        <authorList>
            <person name="Uniacke-Lowe S."/>
            <person name="Ross P."/>
            <person name="Hill C."/>
        </authorList>
    </citation>
    <scope>NUCLEOTIDE SEQUENCE [LARGE SCALE GENOMIC DNA]</scope>
    <source>
        <strain evidence="2 3">APC 4016</strain>
    </source>
</reference>
<gene>
    <name evidence="2" type="ORF">QMA01_08815</name>
</gene>
<evidence type="ECO:0000313" key="3">
    <source>
        <dbReference type="Proteomes" id="UP001225873"/>
    </source>
</evidence>